<proteinExistence type="predicted"/>
<reference evidence="1" key="1">
    <citation type="submission" date="2018-05" db="EMBL/GenBank/DDBJ databases">
        <authorList>
            <person name="Lanie J.A."/>
            <person name="Ng W.-L."/>
            <person name="Kazmierczak K.M."/>
            <person name="Andrzejewski T.M."/>
            <person name="Davidsen T.M."/>
            <person name="Wayne K.J."/>
            <person name="Tettelin H."/>
            <person name="Glass J.I."/>
            <person name="Rusch D."/>
            <person name="Podicherti R."/>
            <person name="Tsui H.-C.T."/>
            <person name="Winkler M.E."/>
        </authorList>
    </citation>
    <scope>NUCLEOTIDE SEQUENCE</scope>
</reference>
<protein>
    <submittedName>
        <fullName evidence="1">Uncharacterized protein</fullName>
    </submittedName>
</protein>
<dbReference type="AlphaFoldDB" id="A0A382Y9T6"/>
<accession>A0A382Y9T6</accession>
<sequence length="31" mass="3414">MESEAVILGAVGGPKWDNLEFSKKPERALLK</sequence>
<dbReference type="EMBL" id="UINC01173983">
    <property type="protein sequence ID" value="SVD79880.1"/>
    <property type="molecule type" value="Genomic_DNA"/>
</dbReference>
<name>A0A382Y9T6_9ZZZZ</name>
<feature type="non-terminal residue" evidence="1">
    <location>
        <position position="31"/>
    </location>
</feature>
<gene>
    <name evidence="1" type="ORF">METZ01_LOCUS432734</name>
</gene>
<organism evidence="1">
    <name type="scientific">marine metagenome</name>
    <dbReference type="NCBI Taxonomy" id="408172"/>
    <lineage>
        <taxon>unclassified sequences</taxon>
        <taxon>metagenomes</taxon>
        <taxon>ecological metagenomes</taxon>
    </lineage>
</organism>
<evidence type="ECO:0000313" key="1">
    <source>
        <dbReference type="EMBL" id="SVD79880.1"/>
    </source>
</evidence>